<dbReference type="Proteomes" id="UP000633936">
    <property type="component" value="Unassembled WGS sequence"/>
</dbReference>
<keyword evidence="3" id="KW-1185">Reference proteome</keyword>
<dbReference type="Pfam" id="PF08486">
    <property type="entry name" value="SpoIID"/>
    <property type="match status" value="1"/>
</dbReference>
<gene>
    <name evidence="2" type="ORF">H8Z79_15510</name>
</gene>
<organism evidence="2 3">
    <name type="scientific">Blautia intestinalis</name>
    <dbReference type="NCBI Taxonomy" id="2763028"/>
    <lineage>
        <taxon>Bacteria</taxon>
        <taxon>Bacillati</taxon>
        <taxon>Bacillota</taxon>
        <taxon>Clostridia</taxon>
        <taxon>Lachnospirales</taxon>
        <taxon>Lachnospiraceae</taxon>
        <taxon>Blautia</taxon>
    </lineage>
</organism>
<evidence type="ECO:0000313" key="3">
    <source>
        <dbReference type="Proteomes" id="UP000633936"/>
    </source>
</evidence>
<protein>
    <submittedName>
        <fullName evidence="2">SpoIID/LytB domain protein</fullName>
    </submittedName>
</protein>
<feature type="domain" description="Sporulation stage II protein D amidase enhancer LytB N-terminal" evidence="1">
    <location>
        <begin position="33"/>
        <end position="120"/>
    </location>
</feature>
<proteinExistence type="predicted"/>
<sequence length="277" mass="31053">MKGRKQSWVTKIFLLLTLPYLVTVFVNGPEAVSVNKTTDMENILPIILSEQISPEYQIETIEAQAVIARSNLMRKLQEQADTGSILCEICNNIKQNGWVWKIPEECYETAVKNTQGQIITVDGELKLVPYHEISAGETRDGEEAFHDSQYAYLKSVDSSADKDAAEYLSSTYVSEQQLPKELAISSRDKRGYVQSLMADDNILEGTAFASGMGIASPAFSIQKLDDRIRFLSKGKGHGLGFSQYGGDVLAKEGKTWQEILHIYFPLMEIETEDFDYI</sequence>
<reference evidence="2 3" key="1">
    <citation type="submission" date="2020-08" db="EMBL/GenBank/DDBJ databases">
        <title>Genome public.</title>
        <authorList>
            <person name="Liu C."/>
            <person name="Sun Q."/>
        </authorList>
    </citation>
    <scope>NUCLEOTIDE SEQUENCE [LARGE SCALE GENOMIC DNA]</scope>
    <source>
        <strain evidence="2 3">27-44</strain>
    </source>
</reference>
<evidence type="ECO:0000313" key="2">
    <source>
        <dbReference type="EMBL" id="MBC5741800.1"/>
    </source>
</evidence>
<evidence type="ECO:0000259" key="1">
    <source>
        <dbReference type="Pfam" id="PF08486"/>
    </source>
</evidence>
<comment type="caution">
    <text evidence="2">The sequence shown here is derived from an EMBL/GenBank/DDBJ whole genome shotgun (WGS) entry which is preliminary data.</text>
</comment>
<dbReference type="EMBL" id="JACOQE010000015">
    <property type="protein sequence ID" value="MBC5741800.1"/>
    <property type="molecule type" value="Genomic_DNA"/>
</dbReference>
<dbReference type="RefSeq" id="WP_118041295.1">
    <property type="nucleotide sequence ID" value="NZ_JACOQE010000015.1"/>
</dbReference>
<name>A0ABR7I5L7_9FIRM</name>
<dbReference type="InterPro" id="IPR013693">
    <property type="entry name" value="SpoIID/LytB_N"/>
</dbReference>
<accession>A0ABR7I5L7</accession>